<dbReference type="OrthoDB" id="272235at2"/>
<proteinExistence type="predicted"/>
<dbReference type="Pfam" id="PF06258">
    <property type="entry name" value="Mito_fiss_Elm1"/>
    <property type="match status" value="1"/>
</dbReference>
<evidence type="ECO:0000313" key="3">
    <source>
        <dbReference type="Proteomes" id="UP000065734"/>
    </source>
</evidence>
<evidence type="ECO:0008006" key="4">
    <source>
        <dbReference type="Google" id="ProtNLM"/>
    </source>
</evidence>
<feature type="compositionally biased region" description="Pro residues" evidence="1">
    <location>
        <begin position="327"/>
        <end position="338"/>
    </location>
</feature>
<dbReference type="EMBL" id="LN907867">
    <property type="protein sequence ID" value="CUU41324.1"/>
    <property type="molecule type" value="Genomic_DNA"/>
</dbReference>
<evidence type="ECO:0000256" key="1">
    <source>
        <dbReference type="SAM" id="MobiDB-lite"/>
    </source>
</evidence>
<dbReference type="PANTHER" id="PTHR33986:SF15">
    <property type="entry name" value="MITOCHONDRIAL FISSION PROTEIN ELM1"/>
    <property type="match status" value="1"/>
</dbReference>
<organism evidence="2 3">
    <name type="scientific">Blastochloris viridis</name>
    <name type="common">Rhodopseudomonas viridis</name>
    <dbReference type="NCBI Taxonomy" id="1079"/>
    <lineage>
        <taxon>Bacteria</taxon>
        <taxon>Pseudomonadati</taxon>
        <taxon>Pseudomonadota</taxon>
        <taxon>Alphaproteobacteria</taxon>
        <taxon>Hyphomicrobiales</taxon>
        <taxon>Blastochloridaceae</taxon>
        <taxon>Blastochloris</taxon>
    </lineage>
</organism>
<accession>A0A0P0IXR7</accession>
<dbReference type="Proteomes" id="UP000065734">
    <property type="component" value="Chromosome I"/>
</dbReference>
<dbReference type="KEGG" id="bvr:BVIR_868"/>
<protein>
    <recommendedName>
        <fullName evidence="4">Nucleoside-diphosphate sugar epimerase</fullName>
    </recommendedName>
</protein>
<dbReference type="AlphaFoldDB" id="A0A0P0IXR7"/>
<dbReference type="PATRIC" id="fig|1079.6.peg.901"/>
<reference evidence="3" key="1">
    <citation type="journal article" date="2016" name="Genome Announc.">
        <title>Revised genome sequence of the purple photosynthetic bacterium Blastochloris viridis.</title>
        <authorList>
            <person name="Liu L.N."/>
            <person name="Faulkner M."/>
            <person name="Liu X."/>
            <person name="Huang F."/>
            <person name="Darby A.C."/>
            <person name="Hall N."/>
        </authorList>
    </citation>
    <scope>NUCLEOTIDE SEQUENCE [LARGE SCALE GENOMIC DNA]</scope>
    <source>
        <strain evidence="3">ATCC 19567 / DSM 133 / F</strain>
    </source>
</reference>
<sequence length="355" mass="37393">MCLPPETTVWVLTDGKAGDETQCLGIAAALGVEPVVKRVTPRPPWVWLGAFAKVPPADRPGRPGSPIAPPFPDMVIASGRRAAPYVKAIKQASGGRTFTVILKDPRTGTSAADVLWVPAHDRLRGANVLTTLTSPHRISAAVLAAERAAPRPQIAALPAPRVAVLIGGPSKDYRYTDADMARLAGQIERLARAGAALMVTVSRRTPRSLVAIVRAALAPWPHLLFDGSGDNPYPAFLALADAVVVTADSVNMVGEAAATGAPVLVFEPSGGSRKIRRFLDGLIRYGAVRPFTGVLERFSYIPLDSTPEITAEIARRYRHHCAALAPAPAPPSPDPISPPQSAESAEPAAEPSRTA</sequence>
<dbReference type="PANTHER" id="PTHR33986">
    <property type="entry name" value="OS02G0535700 PROTEIN"/>
    <property type="match status" value="1"/>
</dbReference>
<dbReference type="STRING" id="1079.BVIR_868"/>
<feature type="compositionally biased region" description="Low complexity" evidence="1">
    <location>
        <begin position="339"/>
        <end position="355"/>
    </location>
</feature>
<evidence type="ECO:0000313" key="2">
    <source>
        <dbReference type="EMBL" id="CUU41324.1"/>
    </source>
</evidence>
<dbReference type="RefSeq" id="WP_082416675.1">
    <property type="nucleotide sequence ID" value="NZ_AP014854.2"/>
</dbReference>
<dbReference type="InterPro" id="IPR009367">
    <property type="entry name" value="Elm1-like"/>
</dbReference>
<feature type="region of interest" description="Disordered" evidence="1">
    <location>
        <begin position="324"/>
        <end position="355"/>
    </location>
</feature>
<dbReference type="SUPFAM" id="SSF53756">
    <property type="entry name" value="UDP-Glycosyltransferase/glycogen phosphorylase"/>
    <property type="match status" value="1"/>
</dbReference>
<keyword evidence="3" id="KW-1185">Reference proteome</keyword>
<name>A0A0P0IXR7_BLAVI</name>
<gene>
    <name evidence="2" type="ORF">BVIRIDIS_03130</name>
</gene>